<evidence type="ECO:0000256" key="2">
    <source>
        <dbReference type="ARBA" id="ARBA00022630"/>
    </source>
</evidence>
<dbReference type="STRING" id="314278.NB231_00745"/>
<dbReference type="InterPro" id="IPR012349">
    <property type="entry name" value="Split_barrel_FMN-bd"/>
</dbReference>
<dbReference type="InterPro" id="IPR011576">
    <property type="entry name" value="Pyridox_Oxase_N"/>
</dbReference>
<evidence type="ECO:0000313" key="9">
    <source>
        <dbReference type="EMBL" id="EAR21204.1"/>
    </source>
</evidence>
<feature type="binding site" evidence="5">
    <location>
        <position position="113"/>
    </location>
    <ligand>
        <name>substrate</name>
    </ligand>
</feature>
<dbReference type="Pfam" id="PF10590">
    <property type="entry name" value="PNP_phzG_C"/>
    <property type="match status" value="1"/>
</dbReference>
<dbReference type="NCBIfam" id="NF004231">
    <property type="entry name" value="PRK05679.1"/>
    <property type="match status" value="1"/>
</dbReference>
<evidence type="ECO:0000259" key="8">
    <source>
        <dbReference type="Pfam" id="PF10590"/>
    </source>
</evidence>
<dbReference type="EMBL" id="AAOF01000011">
    <property type="protein sequence ID" value="EAR21204.1"/>
    <property type="molecule type" value="Genomic_DNA"/>
</dbReference>
<feature type="domain" description="Pyridoxamine 5'-phosphate oxidase N-terminal" evidence="7">
    <location>
        <begin position="17"/>
        <end position="141"/>
    </location>
</feature>
<dbReference type="HOGENOM" id="CLU_032263_2_2_6"/>
<name>A4BSW0_9GAMM</name>
<feature type="binding site" evidence="5">
    <location>
        <position position="109"/>
    </location>
    <ligand>
        <name>substrate</name>
    </ligand>
</feature>
<gene>
    <name evidence="5" type="primary">pdxH</name>
    <name evidence="9" type="ORF">NB231_00745</name>
</gene>
<evidence type="ECO:0000313" key="10">
    <source>
        <dbReference type="Proteomes" id="UP000003374"/>
    </source>
</evidence>
<dbReference type="SUPFAM" id="SSF50475">
    <property type="entry name" value="FMN-binding split barrel"/>
    <property type="match status" value="1"/>
</dbReference>
<feature type="binding site" evidence="5 6">
    <location>
        <begin position="122"/>
        <end position="123"/>
    </location>
    <ligand>
        <name>FMN</name>
        <dbReference type="ChEBI" id="CHEBI:58210"/>
    </ligand>
</feature>
<evidence type="ECO:0000256" key="3">
    <source>
        <dbReference type="ARBA" id="ARBA00022643"/>
    </source>
</evidence>
<feature type="binding site" evidence="5 6">
    <location>
        <position position="65"/>
    </location>
    <ligand>
        <name>FMN</name>
        <dbReference type="ChEBI" id="CHEBI:58210"/>
    </ligand>
</feature>
<dbReference type="Gene3D" id="2.30.110.10">
    <property type="entry name" value="Electron Transport, Fmn-binding Protein, Chain A"/>
    <property type="match status" value="1"/>
</dbReference>
<dbReference type="eggNOG" id="COG0259">
    <property type="taxonomic scope" value="Bacteria"/>
</dbReference>
<keyword evidence="10" id="KW-1185">Reference proteome</keyword>
<evidence type="ECO:0000256" key="4">
    <source>
        <dbReference type="ARBA" id="ARBA00023002"/>
    </source>
</evidence>
<feature type="domain" description="Pyridoxine 5'-phosphate oxidase dimerisation C-terminal" evidence="8">
    <location>
        <begin position="154"/>
        <end position="194"/>
    </location>
</feature>
<keyword evidence="4 5" id="KW-0560">Oxidoreductase</keyword>
<dbReference type="InterPro" id="IPR019576">
    <property type="entry name" value="Pyridoxamine_oxidase_dimer_C"/>
</dbReference>
<accession>A4BSW0</accession>
<comment type="function">
    <text evidence="5">Catalyzes the oxidation of either pyridoxine 5'-phosphate (PNP) or pyridoxamine 5'-phosphate (PMP) into pyridoxal 5'-phosphate (PLP).</text>
</comment>
<feature type="binding site" evidence="5 6">
    <location>
        <position position="167"/>
    </location>
    <ligand>
        <name>FMN</name>
        <dbReference type="ChEBI" id="CHEBI:58210"/>
    </ligand>
</feature>
<dbReference type="HAMAP" id="MF_01629">
    <property type="entry name" value="PdxH"/>
    <property type="match status" value="1"/>
</dbReference>
<feature type="binding site" evidence="5">
    <location>
        <position position="48"/>
    </location>
    <ligand>
        <name>substrate</name>
    </ligand>
</feature>
<dbReference type="PANTHER" id="PTHR10851:SF0">
    <property type="entry name" value="PYRIDOXINE-5'-PHOSPHATE OXIDASE"/>
    <property type="match status" value="1"/>
</dbReference>
<comment type="catalytic activity">
    <reaction evidence="5">
        <text>pyridoxamine 5'-phosphate + O2 + H2O = pyridoxal 5'-phosphate + H2O2 + NH4(+)</text>
        <dbReference type="Rhea" id="RHEA:15817"/>
        <dbReference type="ChEBI" id="CHEBI:15377"/>
        <dbReference type="ChEBI" id="CHEBI:15379"/>
        <dbReference type="ChEBI" id="CHEBI:16240"/>
        <dbReference type="ChEBI" id="CHEBI:28938"/>
        <dbReference type="ChEBI" id="CHEBI:58451"/>
        <dbReference type="ChEBI" id="CHEBI:597326"/>
        <dbReference type="EC" id="1.4.3.5"/>
    </reaction>
</comment>
<feature type="binding site" evidence="5 6">
    <location>
        <position position="64"/>
    </location>
    <ligand>
        <name>FMN</name>
        <dbReference type="ChEBI" id="CHEBI:58210"/>
    </ligand>
</feature>
<dbReference type="InterPro" id="IPR000659">
    <property type="entry name" value="Pyridox_Oxase"/>
</dbReference>
<dbReference type="PROSITE" id="PS01064">
    <property type="entry name" value="PYRIDOX_OXIDASE"/>
    <property type="match status" value="1"/>
</dbReference>
<evidence type="ECO:0000256" key="5">
    <source>
        <dbReference type="HAMAP-Rule" id="MF_01629"/>
    </source>
</evidence>
<comment type="similarity">
    <text evidence="1 5">Belongs to the pyridoxamine 5'-phosphate oxidase family.</text>
</comment>
<feature type="binding site" evidence="5">
    <location>
        <position position="105"/>
    </location>
    <ligand>
        <name>substrate</name>
    </ligand>
</feature>
<evidence type="ECO:0000259" key="7">
    <source>
        <dbReference type="Pfam" id="PF01243"/>
    </source>
</evidence>
<keyword evidence="2 5" id="KW-0285">Flavoprotein</keyword>
<dbReference type="InterPro" id="IPR019740">
    <property type="entry name" value="Pyridox_Oxase_CS"/>
</dbReference>
<evidence type="ECO:0000256" key="6">
    <source>
        <dbReference type="PIRSR" id="PIRSR000190-2"/>
    </source>
</evidence>
<dbReference type="AlphaFoldDB" id="A4BSW0"/>
<protein>
    <recommendedName>
        <fullName evidence="5">Pyridoxine/pyridoxamine 5'-phosphate oxidase</fullName>
        <ecNumber evidence="5">1.4.3.5</ecNumber>
    </recommendedName>
    <alternativeName>
        <fullName evidence="5">PNP/PMP oxidase</fullName>
        <shortName evidence="5">PNPOx</shortName>
    </alternativeName>
    <alternativeName>
        <fullName evidence="5">Pyridoxal 5'-phosphate synthase</fullName>
    </alternativeName>
</protein>
<feature type="binding site" evidence="5 6">
    <location>
        <position position="177"/>
    </location>
    <ligand>
        <name>FMN</name>
        <dbReference type="ChEBI" id="CHEBI:58210"/>
    </ligand>
</feature>
<proteinExistence type="inferred from homology"/>
<keyword evidence="3 5" id="KW-0288">FMN</keyword>
<dbReference type="GO" id="GO:0008615">
    <property type="term" value="P:pyridoxine biosynthetic process"/>
    <property type="evidence" value="ECO:0007669"/>
    <property type="project" value="UniProtKB-UniRule"/>
</dbReference>
<feature type="binding site" evidence="5 6">
    <location>
        <position position="87"/>
    </location>
    <ligand>
        <name>FMN</name>
        <dbReference type="ChEBI" id="CHEBI:58210"/>
    </ligand>
</feature>
<comment type="cofactor">
    <cofactor evidence="5 6">
        <name>FMN</name>
        <dbReference type="ChEBI" id="CHEBI:58210"/>
    </cofactor>
    <text evidence="5 6">Binds 1 FMN per subunit.</text>
</comment>
<reference evidence="9 10" key="1">
    <citation type="submission" date="2006-02" db="EMBL/GenBank/DDBJ databases">
        <authorList>
            <person name="Waterbury J."/>
            <person name="Ferriera S."/>
            <person name="Johnson J."/>
            <person name="Kravitz S."/>
            <person name="Halpern A."/>
            <person name="Remington K."/>
            <person name="Beeson K."/>
            <person name="Tran B."/>
            <person name="Rogers Y.-H."/>
            <person name="Friedman R."/>
            <person name="Venter J.C."/>
        </authorList>
    </citation>
    <scope>NUCLEOTIDE SEQUENCE [LARGE SCALE GENOMIC DNA]</scope>
    <source>
        <strain evidence="9 10">Nb-231</strain>
    </source>
</reference>
<feature type="binding site" evidence="5 6">
    <location>
        <begin position="43"/>
        <end position="48"/>
    </location>
    <ligand>
        <name>FMN</name>
        <dbReference type="ChEBI" id="CHEBI:58210"/>
    </ligand>
</feature>
<comment type="pathway">
    <text evidence="5">Cofactor metabolism; pyridoxal 5'-phosphate salvage; pyridoxal 5'-phosphate from pyridoxamine 5'-phosphate: step 1/1.</text>
</comment>
<feature type="binding site" evidence="5 6">
    <location>
        <begin position="58"/>
        <end position="59"/>
    </location>
    <ligand>
        <name>FMN</name>
        <dbReference type="ChEBI" id="CHEBI:58210"/>
    </ligand>
</feature>
<dbReference type="NCBIfam" id="TIGR00558">
    <property type="entry name" value="pdxH"/>
    <property type="match status" value="1"/>
</dbReference>
<dbReference type="Pfam" id="PF01243">
    <property type="entry name" value="PNPOx_N"/>
    <property type="match status" value="1"/>
</dbReference>
<dbReference type="Proteomes" id="UP000003374">
    <property type="component" value="Unassembled WGS sequence"/>
</dbReference>
<comment type="subunit">
    <text evidence="5">Homodimer.</text>
</comment>
<dbReference type="GO" id="GO:0010181">
    <property type="term" value="F:FMN binding"/>
    <property type="evidence" value="ECO:0007669"/>
    <property type="project" value="UniProtKB-UniRule"/>
</dbReference>
<comment type="caution">
    <text evidence="9">The sequence shown here is derived from an EMBL/GenBank/DDBJ whole genome shotgun (WGS) entry which is preliminary data.</text>
</comment>
<dbReference type="PIRSF" id="PIRSF000190">
    <property type="entry name" value="Pyd_amn-ph_oxd"/>
    <property type="match status" value="1"/>
</dbReference>
<dbReference type="PANTHER" id="PTHR10851">
    <property type="entry name" value="PYRIDOXINE-5-PHOSPHATE OXIDASE"/>
    <property type="match status" value="1"/>
</dbReference>
<organism evidence="9 10">
    <name type="scientific">Nitrococcus mobilis Nb-231</name>
    <dbReference type="NCBI Taxonomy" id="314278"/>
    <lineage>
        <taxon>Bacteria</taxon>
        <taxon>Pseudomonadati</taxon>
        <taxon>Pseudomonadota</taxon>
        <taxon>Gammaproteobacteria</taxon>
        <taxon>Chromatiales</taxon>
        <taxon>Ectothiorhodospiraceae</taxon>
        <taxon>Nitrococcus</taxon>
    </lineage>
</organism>
<comment type="catalytic activity">
    <reaction evidence="5">
        <text>pyridoxine 5'-phosphate + O2 = pyridoxal 5'-phosphate + H2O2</text>
        <dbReference type="Rhea" id="RHEA:15149"/>
        <dbReference type="ChEBI" id="CHEBI:15379"/>
        <dbReference type="ChEBI" id="CHEBI:16240"/>
        <dbReference type="ChEBI" id="CHEBI:58589"/>
        <dbReference type="ChEBI" id="CHEBI:597326"/>
        <dbReference type="EC" id="1.4.3.5"/>
    </reaction>
</comment>
<dbReference type="EC" id="1.4.3.5" evidence="5"/>
<dbReference type="UniPathway" id="UPA01068">
    <property type="reaction ID" value="UER00304"/>
</dbReference>
<comment type="pathway">
    <text evidence="5">Cofactor metabolism; pyridoxal 5'-phosphate salvage; pyridoxal 5'-phosphate from pyridoxine 5'-phosphate: step 1/1.</text>
</comment>
<feature type="binding site" evidence="5">
    <location>
        <begin position="173"/>
        <end position="175"/>
    </location>
    <ligand>
        <name>substrate</name>
    </ligand>
</feature>
<evidence type="ECO:0000256" key="1">
    <source>
        <dbReference type="ARBA" id="ARBA00007301"/>
    </source>
</evidence>
<dbReference type="OrthoDB" id="9780392at2"/>
<keyword evidence="5" id="KW-0664">Pyridoxine biosynthesis</keyword>
<dbReference type="RefSeq" id="WP_004998840.1">
    <property type="nucleotide sequence ID" value="NZ_CH672427.1"/>
</dbReference>
<dbReference type="GO" id="GO:0004733">
    <property type="term" value="F:pyridoxamine phosphate oxidase activity"/>
    <property type="evidence" value="ECO:0007669"/>
    <property type="project" value="UniProtKB-UniRule"/>
</dbReference>
<sequence length="194" mass="22585">MELYREAIERFQRLFERAQNTALAEPAAMTLATADRHGRPSARTVLLKQVSEAGLVFYTNTHSRKGRQLSENPRAALCLFWQPLLEQVLIEGSVQLVAAQEADGYWATRERASQLGAWASQQSELLESRAWLENRVRELEARYADQPVPRPPYWTGYRLVPDLIEFWHSRPGRLHERYRYWFEAGAWRCGQIQP</sequence>